<organism evidence="6 7">
    <name type="scientific">Rhizophlyctis rosea</name>
    <dbReference type="NCBI Taxonomy" id="64517"/>
    <lineage>
        <taxon>Eukaryota</taxon>
        <taxon>Fungi</taxon>
        <taxon>Fungi incertae sedis</taxon>
        <taxon>Chytridiomycota</taxon>
        <taxon>Chytridiomycota incertae sedis</taxon>
        <taxon>Chytridiomycetes</taxon>
        <taxon>Rhizophlyctidales</taxon>
        <taxon>Rhizophlyctidaceae</taxon>
        <taxon>Rhizophlyctis</taxon>
    </lineage>
</organism>
<dbReference type="GO" id="GO:0019774">
    <property type="term" value="C:proteasome core complex, beta-subunit complex"/>
    <property type="evidence" value="ECO:0007669"/>
    <property type="project" value="UniProtKB-ARBA"/>
</dbReference>
<keyword evidence="1 5" id="KW-0963">Cytoplasm</keyword>
<dbReference type="Gene3D" id="3.60.20.10">
    <property type="entry name" value="Glutamine Phosphoribosylpyrophosphate, subunit 1, domain 1"/>
    <property type="match status" value="1"/>
</dbReference>
<dbReference type="SUPFAM" id="SSF56235">
    <property type="entry name" value="N-terminal nucleophile aminohydrolases (Ntn hydrolases)"/>
    <property type="match status" value="1"/>
</dbReference>
<dbReference type="InterPro" id="IPR029055">
    <property type="entry name" value="Ntn_hydrolases_N"/>
</dbReference>
<dbReference type="GO" id="GO:0005634">
    <property type="term" value="C:nucleus"/>
    <property type="evidence" value="ECO:0007669"/>
    <property type="project" value="UniProtKB-SubCell"/>
</dbReference>
<dbReference type="PROSITE" id="PS00854">
    <property type="entry name" value="PROTEASOME_BETA_1"/>
    <property type="match status" value="1"/>
</dbReference>
<keyword evidence="7" id="KW-1185">Reference proteome</keyword>
<evidence type="ECO:0000256" key="2">
    <source>
        <dbReference type="ARBA" id="ARBA00022942"/>
    </source>
</evidence>
<dbReference type="PANTHER" id="PTHR32194:SF2">
    <property type="entry name" value="PROTEASOME SUBUNIT BETA TYPE-1"/>
    <property type="match status" value="1"/>
</dbReference>
<evidence type="ECO:0000256" key="5">
    <source>
        <dbReference type="RuleBase" id="RU004203"/>
    </source>
</evidence>
<keyword evidence="2 5" id="KW-0647">Proteasome</keyword>
<name>A0AAD5X245_9FUNG</name>
<dbReference type="InterPro" id="IPR001353">
    <property type="entry name" value="Proteasome_sua/b"/>
</dbReference>
<dbReference type="CDD" id="cd03757">
    <property type="entry name" value="proteasome_beta_type_1"/>
    <property type="match status" value="1"/>
</dbReference>
<accession>A0AAD5X245</accession>
<comment type="similarity">
    <text evidence="5">Belongs to the peptidase T1B family.</text>
</comment>
<dbReference type="Proteomes" id="UP001212841">
    <property type="component" value="Unassembled WGS sequence"/>
</dbReference>
<dbReference type="EMBL" id="JADGJD010000404">
    <property type="protein sequence ID" value="KAJ3051369.1"/>
    <property type="molecule type" value="Genomic_DNA"/>
</dbReference>
<evidence type="ECO:0000313" key="7">
    <source>
        <dbReference type="Proteomes" id="UP001212841"/>
    </source>
</evidence>
<dbReference type="GO" id="GO:0051603">
    <property type="term" value="P:proteolysis involved in protein catabolic process"/>
    <property type="evidence" value="ECO:0007669"/>
    <property type="project" value="InterPro"/>
</dbReference>
<comment type="caution">
    <text evidence="6">The sequence shown here is derived from an EMBL/GenBank/DDBJ whole genome shotgun (WGS) entry which is preliminary data.</text>
</comment>
<protein>
    <recommendedName>
        <fullName evidence="5">Proteasome subunit beta</fullName>
    </recommendedName>
</protein>
<dbReference type="AlphaFoldDB" id="A0AAD5X245"/>
<comment type="subcellular location">
    <subcellularLocation>
        <location evidence="5">Cytoplasm</location>
    </subcellularLocation>
    <subcellularLocation>
        <location evidence="5">Nucleus</location>
    </subcellularLocation>
</comment>
<proteinExistence type="inferred from homology"/>
<evidence type="ECO:0000313" key="6">
    <source>
        <dbReference type="EMBL" id="KAJ3051369.1"/>
    </source>
</evidence>
<comment type="function">
    <text evidence="5">Component of the proteasome, a multicatalytic proteinase complex which is characterized by its ability to cleave peptides with Arg, Phe, Tyr, Leu, and Glu adjacent to the leaving group at neutral or slightly basic pH. The proteasome has an ATP-dependent proteolytic activity.</text>
</comment>
<evidence type="ECO:0000256" key="3">
    <source>
        <dbReference type="ARBA" id="ARBA00023242"/>
    </source>
</evidence>
<dbReference type="InterPro" id="IPR016050">
    <property type="entry name" value="Proteasome_bsu_CS"/>
</dbReference>
<reference evidence="6" key="1">
    <citation type="submission" date="2020-05" db="EMBL/GenBank/DDBJ databases">
        <title>Phylogenomic resolution of chytrid fungi.</title>
        <authorList>
            <person name="Stajich J.E."/>
            <person name="Amses K."/>
            <person name="Simmons R."/>
            <person name="Seto K."/>
            <person name="Myers J."/>
            <person name="Bonds A."/>
            <person name="Quandt C.A."/>
            <person name="Barry K."/>
            <person name="Liu P."/>
            <person name="Grigoriev I."/>
            <person name="Longcore J.E."/>
            <person name="James T.Y."/>
        </authorList>
    </citation>
    <scope>NUCLEOTIDE SEQUENCE</scope>
    <source>
        <strain evidence="6">JEL0318</strain>
    </source>
</reference>
<comment type="subunit">
    <text evidence="4">The 26S proteasome consists of a 20S proteasome core and two 19S regulatory subunits. The 20S proteasome core is composed of 28 subunits that are arranged in four stacked rings, resulting in a barrel-shaped structure. The two end rings are each formed by seven alpha subunits, and the two central rings are each formed by seven beta subunits. The catalytic chamber with the active sites is on the inside of the barrel.</text>
</comment>
<dbReference type="Pfam" id="PF00227">
    <property type="entry name" value="Proteasome"/>
    <property type="match status" value="1"/>
</dbReference>
<dbReference type="FunFam" id="3.60.20.10:FF:000027">
    <property type="entry name" value="Proteasome subunit beta type-6"/>
    <property type="match status" value="1"/>
</dbReference>
<dbReference type="PROSITE" id="PS51476">
    <property type="entry name" value="PROTEASOME_BETA_2"/>
    <property type="match status" value="1"/>
</dbReference>
<sequence>MPITHEYQSASPVKAPVEHRFSPYTDNGGTALAVAGEDFCVVAGDTRQSEGYHINSRYQPKVFQLSNGSVLATGGMYADAVTLVKRLEQRLEWYYHQHEKKMSVDALAQMLSVILYHKRFFPYYVWNTLGGIDGNGKGCVFSYDPVGNYEKHHWNCTGSAGHLIQPFLDNQIGFKHMQGIQRRFLTPEEVVRIVKDSFTSATERDIYTGDYVEIFIVTAGGIDVQRVPLKRD</sequence>
<comment type="subunit">
    <text evidence="5">Component of the proteasome complex.</text>
</comment>
<evidence type="ECO:0000256" key="4">
    <source>
        <dbReference type="ARBA" id="ARBA00026071"/>
    </source>
</evidence>
<gene>
    <name evidence="6" type="primary">PSMB1</name>
    <name evidence="6" type="ORF">HK097_007646</name>
</gene>
<dbReference type="InterPro" id="IPR023333">
    <property type="entry name" value="Proteasome_suB-type"/>
</dbReference>
<evidence type="ECO:0000256" key="1">
    <source>
        <dbReference type="ARBA" id="ARBA00022490"/>
    </source>
</evidence>
<keyword evidence="3 5" id="KW-0539">Nucleus</keyword>
<dbReference type="GO" id="GO:0005737">
    <property type="term" value="C:cytoplasm"/>
    <property type="evidence" value="ECO:0007669"/>
    <property type="project" value="UniProtKB-SubCell"/>
</dbReference>
<dbReference type="PANTHER" id="PTHR32194">
    <property type="entry name" value="METALLOPROTEASE TLDD"/>
    <property type="match status" value="1"/>
</dbReference>